<evidence type="ECO:0000259" key="2">
    <source>
        <dbReference type="Pfam" id="PF13926"/>
    </source>
</evidence>
<feature type="compositionally biased region" description="Acidic residues" evidence="1">
    <location>
        <begin position="176"/>
        <end position="186"/>
    </location>
</feature>
<keyword evidence="4" id="KW-1185">Reference proteome</keyword>
<feature type="domain" description="DUF4211" evidence="2">
    <location>
        <begin position="274"/>
        <end position="408"/>
    </location>
</feature>
<feature type="compositionally biased region" description="Acidic residues" evidence="1">
    <location>
        <begin position="224"/>
        <end position="236"/>
    </location>
</feature>
<proteinExistence type="predicted"/>
<protein>
    <recommendedName>
        <fullName evidence="2">DUF4211 domain-containing protein</fullName>
    </recommendedName>
</protein>
<dbReference type="InterPro" id="IPR025451">
    <property type="entry name" value="DUF4211"/>
</dbReference>
<dbReference type="STRING" id="933084.A0A067Q3S3"/>
<feature type="region of interest" description="Disordered" evidence="1">
    <location>
        <begin position="48"/>
        <end position="275"/>
    </location>
</feature>
<dbReference type="PANTHER" id="PTHR14689">
    <property type="entry name" value="PHORBOL-ESTER_DAG-TYPE DOMAIN-CONTAINING PROTEIN"/>
    <property type="match status" value="1"/>
</dbReference>
<sequence length="539" mass="60913">MGKVTLDHPRDATRPLGPVTVSASTALQYQLTIIILLPGSFLTSMPRRKAQADASKGSAKKLTQSEDDGFQGSEGNTSSDVGAIKFETEIVEVSSDSEAKSPRRPGAKKRKLRHAKATADSESAPDLERDSENELYINNSHSKGKKGKGKMVYSDLEEEQPRRRKLVKGVRPPSPQDDDLMDEVDEDKIINERLRTRNKKSTFMKNLDKLRKKKRGQVLSESESSQDSDGEDEDDPPFQPFAGSKPHIDSDEAPSDELEGDDNDELPAADEDSWIVQDDSITSAPELPMAFSMNTHQDLAHHFKIICQFFLHLAVQRPKKRHAFMKQSLAENEYFSVPLQVARRKLEGMRDSLVASSVWRPDFKRPLQKYPIFELIRLDFTVPNCDACHLGGRLSTFVGRLSGEPYDALGFERIAESDSDDSEDEEATPKKREFDLGRFCAKRTRSFHEFCHWEFALHQSLLKEVEELKATKGKRGFIRVAFSGSGGKKPPQDLKDADAIMDWLDQRGIINMEWHKIKEMMERARNLEMAAKKGDDDED</sequence>
<dbReference type="EMBL" id="KL197713">
    <property type="protein sequence ID" value="KDQ60795.1"/>
    <property type="molecule type" value="Genomic_DNA"/>
</dbReference>
<dbReference type="InParanoid" id="A0A067Q3S3"/>
<accession>A0A067Q3S3</accession>
<feature type="compositionally biased region" description="Acidic residues" evidence="1">
    <location>
        <begin position="251"/>
        <end position="273"/>
    </location>
</feature>
<dbReference type="OrthoDB" id="21499at2759"/>
<dbReference type="GO" id="GO:0005634">
    <property type="term" value="C:nucleus"/>
    <property type="evidence" value="ECO:0007669"/>
    <property type="project" value="TreeGrafter"/>
</dbReference>
<organism evidence="3 4">
    <name type="scientific">Jaapia argillacea MUCL 33604</name>
    <dbReference type="NCBI Taxonomy" id="933084"/>
    <lineage>
        <taxon>Eukaryota</taxon>
        <taxon>Fungi</taxon>
        <taxon>Dikarya</taxon>
        <taxon>Basidiomycota</taxon>
        <taxon>Agaricomycotina</taxon>
        <taxon>Agaricomycetes</taxon>
        <taxon>Agaricomycetidae</taxon>
        <taxon>Jaapiales</taxon>
        <taxon>Jaapiaceae</taxon>
        <taxon>Jaapia</taxon>
    </lineage>
</organism>
<evidence type="ECO:0000256" key="1">
    <source>
        <dbReference type="SAM" id="MobiDB-lite"/>
    </source>
</evidence>
<gene>
    <name evidence="3" type="ORF">JAAARDRAFT_67229</name>
</gene>
<dbReference type="Pfam" id="PF13926">
    <property type="entry name" value="DUF4211"/>
    <property type="match status" value="1"/>
</dbReference>
<evidence type="ECO:0000313" key="3">
    <source>
        <dbReference type="EMBL" id="KDQ60795.1"/>
    </source>
</evidence>
<dbReference type="AlphaFoldDB" id="A0A067Q3S3"/>
<feature type="compositionally biased region" description="Basic residues" evidence="1">
    <location>
        <begin position="102"/>
        <end position="116"/>
    </location>
</feature>
<dbReference type="HOGENOM" id="CLU_035430_0_0_1"/>
<evidence type="ECO:0000313" key="4">
    <source>
        <dbReference type="Proteomes" id="UP000027265"/>
    </source>
</evidence>
<reference evidence="4" key="1">
    <citation type="journal article" date="2014" name="Proc. Natl. Acad. Sci. U.S.A.">
        <title>Extensive sampling of basidiomycete genomes demonstrates inadequacy of the white-rot/brown-rot paradigm for wood decay fungi.</title>
        <authorList>
            <person name="Riley R."/>
            <person name="Salamov A.A."/>
            <person name="Brown D.W."/>
            <person name="Nagy L.G."/>
            <person name="Floudas D."/>
            <person name="Held B.W."/>
            <person name="Levasseur A."/>
            <person name="Lombard V."/>
            <person name="Morin E."/>
            <person name="Otillar R."/>
            <person name="Lindquist E.A."/>
            <person name="Sun H."/>
            <person name="LaButti K.M."/>
            <person name="Schmutz J."/>
            <person name="Jabbour D."/>
            <person name="Luo H."/>
            <person name="Baker S.E."/>
            <person name="Pisabarro A.G."/>
            <person name="Walton J.D."/>
            <person name="Blanchette R.A."/>
            <person name="Henrissat B."/>
            <person name="Martin F."/>
            <person name="Cullen D."/>
            <person name="Hibbett D.S."/>
            <person name="Grigoriev I.V."/>
        </authorList>
    </citation>
    <scope>NUCLEOTIDE SEQUENCE [LARGE SCALE GENOMIC DNA]</scope>
    <source>
        <strain evidence="4">MUCL 33604</strain>
    </source>
</reference>
<dbReference type="PANTHER" id="PTHR14689:SF0">
    <property type="entry name" value="COILED-COIL DOMAIN-CONTAINING PROTEIN 82"/>
    <property type="match status" value="1"/>
</dbReference>
<dbReference type="Proteomes" id="UP000027265">
    <property type="component" value="Unassembled WGS sequence"/>
</dbReference>
<name>A0A067Q3S3_9AGAM</name>